<dbReference type="EMBL" id="QNRK01000024">
    <property type="protein sequence ID" value="RBP08649.1"/>
    <property type="molecule type" value="Genomic_DNA"/>
</dbReference>
<dbReference type="RefSeq" id="WP_113891037.1">
    <property type="nucleotide sequence ID" value="NZ_QNRK01000024.1"/>
</dbReference>
<comment type="caution">
    <text evidence="1">The sequence shown here is derived from an EMBL/GenBank/DDBJ whole genome shotgun (WGS) entry which is preliminary data.</text>
</comment>
<keyword evidence="1" id="KW-0808">Transferase</keyword>
<organism evidence="1 2">
    <name type="scientific">Roseiarcus fermentans</name>
    <dbReference type="NCBI Taxonomy" id="1473586"/>
    <lineage>
        <taxon>Bacteria</taxon>
        <taxon>Pseudomonadati</taxon>
        <taxon>Pseudomonadota</taxon>
        <taxon>Alphaproteobacteria</taxon>
        <taxon>Hyphomicrobiales</taxon>
        <taxon>Roseiarcaceae</taxon>
        <taxon>Roseiarcus</taxon>
    </lineage>
</organism>
<evidence type="ECO:0000313" key="2">
    <source>
        <dbReference type="Proteomes" id="UP000253529"/>
    </source>
</evidence>
<dbReference type="GO" id="GO:0016740">
    <property type="term" value="F:transferase activity"/>
    <property type="evidence" value="ECO:0007669"/>
    <property type="project" value="UniProtKB-KW"/>
</dbReference>
<dbReference type="Gene3D" id="3.40.50.2000">
    <property type="entry name" value="Glycogen Phosphorylase B"/>
    <property type="match status" value="2"/>
</dbReference>
<dbReference type="AlphaFoldDB" id="A0A366F4F7"/>
<name>A0A366F4F7_9HYPH</name>
<dbReference type="SUPFAM" id="SSF53756">
    <property type="entry name" value="UDP-Glycosyltransferase/glycogen phosphorylase"/>
    <property type="match status" value="1"/>
</dbReference>
<dbReference type="Proteomes" id="UP000253529">
    <property type="component" value="Unassembled WGS sequence"/>
</dbReference>
<dbReference type="OrthoDB" id="271062at2"/>
<keyword evidence="2" id="KW-1185">Reference proteome</keyword>
<sequence>MSAAGPRRRILIAWELGGGYGHVHRMLPLADRLVADGHEASLAVQSVETGRALLGDRRHPLLAAPAARTIARPVRIESWADIVFNAGYDTAESAAGMVGGWLGVVQDSAADLVVAEFSPGALLAARIAGVPAVSVGSGWGTPPAATPLPAIRFWQPPAPETLAASEARLLDALNPALRALGGAPLPNLAALVPPEDNCLCSFPELDHYPDRGGVGYCGPVYAEAEGGAPRWPAASGPRCLAYLSGAHPALPALLGGIGGTGFPTALHLRGGLPSHATIPPNVWLAPGPLRLDLILPERPIVVCQGLNLMSAALAAGCPVLAAPEHLEQTALANRLLLQRLGLALDPKQGAGDAAALLGRLAEEPQFRQAAAGFATHYAGYAPAMAVDAVVEDCLDRLG</sequence>
<gene>
    <name evidence="1" type="ORF">DFR50_12435</name>
</gene>
<proteinExistence type="predicted"/>
<evidence type="ECO:0000313" key="1">
    <source>
        <dbReference type="EMBL" id="RBP08649.1"/>
    </source>
</evidence>
<protein>
    <submittedName>
        <fullName evidence="1">UDP:flavonoid glycosyltransferase YjiC (YdhE family)</fullName>
    </submittedName>
</protein>
<reference evidence="1 2" key="1">
    <citation type="submission" date="2018-06" db="EMBL/GenBank/DDBJ databases">
        <title>Genomic Encyclopedia of Type Strains, Phase IV (KMG-IV): sequencing the most valuable type-strain genomes for metagenomic binning, comparative biology and taxonomic classification.</title>
        <authorList>
            <person name="Goeker M."/>
        </authorList>
    </citation>
    <scope>NUCLEOTIDE SEQUENCE [LARGE SCALE GENOMIC DNA]</scope>
    <source>
        <strain evidence="1 2">DSM 24875</strain>
    </source>
</reference>
<accession>A0A366F4F7</accession>